<proteinExistence type="predicted"/>
<dbReference type="InterPro" id="IPR011050">
    <property type="entry name" value="Pectin_lyase_fold/virulence"/>
</dbReference>
<feature type="region of interest" description="Disordered" evidence="1">
    <location>
        <begin position="356"/>
        <end position="392"/>
    </location>
</feature>
<evidence type="ECO:0000313" key="3">
    <source>
        <dbReference type="Proteomes" id="UP001515480"/>
    </source>
</evidence>
<comment type="caution">
    <text evidence="2">The sequence shown here is derived from an EMBL/GenBank/DDBJ whole genome shotgun (WGS) entry which is preliminary data.</text>
</comment>
<dbReference type="Proteomes" id="UP001515480">
    <property type="component" value="Unassembled WGS sequence"/>
</dbReference>
<keyword evidence="3" id="KW-1185">Reference proteome</keyword>
<name>A0AB34J8G3_PRYPA</name>
<gene>
    <name evidence="2" type="ORF">AB1Y20_002621</name>
</gene>
<dbReference type="EMBL" id="JBGBPQ010000011">
    <property type="protein sequence ID" value="KAL1516008.1"/>
    <property type="molecule type" value="Genomic_DNA"/>
</dbReference>
<protein>
    <recommendedName>
        <fullName evidence="4">Pectate lyase</fullName>
    </recommendedName>
</protein>
<dbReference type="InterPro" id="IPR012334">
    <property type="entry name" value="Pectin_lyas_fold"/>
</dbReference>
<feature type="compositionally biased region" description="Low complexity" evidence="1">
    <location>
        <begin position="369"/>
        <end position="384"/>
    </location>
</feature>
<organism evidence="2 3">
    <name type="scientific">Prymnesium parvum</name>
    <name type="common">Toxic golden alga</name>
    <dbReference type="NCBI Taxonomy" id="97485"/>
    <lineage>
        <taxon>Eukaryota</taxon>
        <taxon>Haptista</taxon>
        <taxon>Haptophyta</taxon>
        <taxon>Prymnesiophyceae</taxon>
        <taxon>Prymnesiales</taxon>
        <taxon>Prymnesiaceae</taxon>
        <taxon>Prymnesium</taxon>
    </lineage>
</organism>
<dbReference type="SUPFAM" id="SSF51126">
    <property type="entry name" value="Pectin lyase-like"/>
    <property type="match status" value="1"/>
</dbReference>
<evidence type="ECO:0000256" key="1">
    <source>
        <dbReference type="SAM" id="MobiDB-lite"/>
    </source>
</evidence>
<reference evidence="2 3" key="1">
    <citation type="journal article" date="2024" name="Science">
        <title>Giant polyketide synthase enzymes in the biosynthesis of giant marine polyether toxins.</title>
        <authorList>
            <person name="Fallon T.R."/>
            <person name="Shende V.V."/>
            <person name="Wierzbicki I.H."/>
            <person name="Pendleton A.L."/>
            <person name="Watervoot N.F."/>
            <person name="Auber R.P."/>
            <person name="Gonzalez D.J."/>
            <person name="Wisecaver J.H."/>
            <person name="Moore B.S."/>
        </authorList>
    </citation>
    <scope>NUCLEOTIDE SEQUENCE [LARGE SCALE GENOMIC DNA]</scope>
    <source>
        <strain evidence="2 3">12B1</strain>
    </source>
</reference>
<accession>A0AB34J8G3</accession>
<dbReference type="AlphaFoldDB" id="A0AB34J8G3"/>
<sequence length="392" mass="42579">MAVNVDASTHITVINCVMRDLTQKAVNVQAGRYITVRNNVIYNIGHNSLTGGHGVMRQWDSKFGDDDLNYYRLEVSGNLFYNVGQRIYSWIKTKPFITMDLDEGKSILLDETDDTVLKMRFSQNLFLYGGVTEIRLKQHPNVEVSQNSIYLSTTRKYPSPQGITCKDGGMPGLEVWGNLVHSGPGEGAKGNSFDLNTCMSASDYPTRLHSNWMAGGGANRGDLPGITDLGADGQLFSDPQLSNFTPNAASGVSSAAGVPRAELDRMLSMISEYGLDISEDVWQNDHENLIQLILQNRPLADFPQATYDSVSGTIDLQTSTRWQSTYGYSTLALRLEAHYHSQLVAAGHNPLNGYINSSKTVPSPPSPASPAVSTSPASPTALSPPTSPTASP</sequence>
<dbReference type="Gene3D" id="2.160.20.10">
    <property type="entry name" value="Single-stranded right-handed beta-helix, Pectin lyase-like"/>
    <property type="match status" value="1"/>
</dbReference>
<evidence type="ECO:0000313" key="2">
    <source>
        <dbReference type="EMBL" id="KAL1516008.1"/>
    </source>
</evidence>
<evidence type="ECO:0008006" key="4">
    <source>
        <dbReference type="Google" id="ProtNLM"/>
    </source>
</evidence>